<gene>
    <name evidence="4" type="ORF">PAHA3_5494</name>
</gene>
<feature type="transmembrane region" description="Helical" evidence="2">
    <location>
        <begin position="180"/>
        <end position="199"/>
    </location>
</feature>
<evidence type="ECO:0000256" key="2">
    <source>
        <dbReference type="SAM" id="Phobius"/>
    </source>
</evidence>
<evidence type="ECO:0000313" key="5">
    <source>
        <dbReference type="Proteomes" id="UP000069697"/>
    </source>
</evidence>
<dbReference type="EMBL" id="BCNV01000009">
    <property type="protein sequence ID" value="GAS85371.1"/>
    <property type="molecule type" value="Genomic_DNA"/>
</dbReference>
<evidence type="ECO:0000259" key="3">
    <source>
        <dbReference type="Pfam" id="PF04536"/>
    </source>
</evidence>
<name>A0A100VT89_PAEAM</name>
<protein>
    <recommendedName>
        <fullName evidence="3">TPM domain-containing protein</fullName>
    </recommendedName>
</protein>
<proteinExistence type="predicted"/>
<accession>A0A100VT89</accession>
<dbReference type="Gene3D" id="3.10.310.50">
    <property type="match status" value="1"/>
</dbReference>
<dbReference type="Pfam" id="PF04536">
    <property type="entry name" value="TPM_phosphatase"/>
    <property type="match status" value="1"/>
</dbReference>
<keyword evidence="2" id="KW-0472">Membrane</keyword>
<organism evidence="4 5">
    <name type="scientific">Paenibacillus amylolyticus</name>
    <dbReference type="NCBI Taxonomy" id="1451"/>
    <lineage>
        <taxon>Bacteria</taxon>
        <taxon>Bacillati</taxon>
        <taxon>Bacillota</taxon>
        <taxon>Bacilli</taxon>
        <taxon>Bacillales</taxon>
        <taxon>Paenibacillaceae</taxon>
        <taxon>Paenibacillus</taxon>
    </lineage>
</organism>
<evidence type="ECO:0000313" key="4">
    <source>
        <dbReference type="EMBL" id="GAS85371.1"/>
    </source>
</evidence>
<keyword evidence="2" id="KW-0812">Transmembrane</keyword>
<comment type="caution">
    <text evidence="4">The sequence shown here is derived from an EMBL/GenBank/DDBJ whole genome shotgun (WGS) entry which is preliminary data.</text>
</comment>
<sequence>MRKRTPLAVMATLILLMITLVAPSIPMSSASAAESKNLIYDEANLLSEQEKSELNLLANQYGAERQTDFVIYTTNNVENQDVMLLTEDFYDEQGLGYDKKFGNAVILTMDMNNREVYLAGFYKAKEYLSDQRLDAIRTRITSELSNGDYKLAFEKYIELSYKYMGYEPGVNPNNILFNGWFQLGVSVVLGGIVVGMMTYRSGGRVTVNRATYEDSSNSSVIDRQDRYIRTTVTKRKIEKNNNNGGGGGGGGTSRGGHSHSGSRGSF</sequence>
<reference evidence="5" key="2">
    <citation type="submission" date="2016-01" db="EMBL/GenBank/DDBJ databases">
        <title>Draft Genome Sequence of Paenibacillus amylolyticus Heshi-A3 that Was Isolated from Fermented Rice Bran with Aging Salted Mackerel, Which Was Named Heshiko as Traditional Fermented Seafood in Japan.</title>
        <authorList>
            <person name="Akuzawa S."/>
            <person name="Nakagawa J."/>
            <person name="Kanekatsu T."/>
            <person name="Kubota E."/>
            <person name="Ohtake R."/>
            <person name="Suzuki T."/>
            <person name="Kanesaki Y."/>
        </authorList>
    </citation>
    <scope>NUCLEOTIDE SEQUENCE [LARGE SCALE GENOMIC DNA]</scope>
    <source>
        <strain evidence="5">Heshi-A3</strain>
    </source>
</reference>
<evidence type="ECO:0000256" key="1">
    <source>
        <dbReference type="SAM" id="MobiDB-lite"/>
    </source>
</evidence>
<dbReference type="InterPro" id="IPR007621">
    <property type="entry name" value="TPM_dom"/>
</dbReference>
<dbReference type="Proteomes" id="UP000069697">
    <property type="component" value="Unassembled WGS sequence"/>
</dbReference>
<feature type="compositionally biased region" description="Gly residues" evidence="1">
    <location>
        <begin position="243"/>
        <end position="254"/>
    </location>
</feature>
<dbReference type="AlphaFoldDB" id="A0A100VT89"/>
<reference evidence="4 5" key="1">
    <citation type="journal article" date="2016" name="Genome Announc.">
        <title>Draft Genome Sequence of Paenibacillus amylolyticus Heshi-A3, Isolated from Fermented Rice Bran in a Japanese Fermented Seafood Dish.</title>
        <authorList>
            <person name="Akuzawa S."/>
            <person name="Nagaoka J."/>
            <person name="Kanekatsu M."/>
            <person name="Kubota E."/>
            <person name="Ohtake R."/>
            <person name="Suzuki T."/>
            <person name="Kanesaki Y."/>
        </authorList>
    </citation>
    <scope>NUCLEOTIDE SEQUENCE [LARGE SCALE GENOMIC DNA]</scope>
    <source>
        <strain evidence="4 5">Heshi-A3</strain>
    </source>
</reference>
<keyword evidence="2" id="KW-1133">Transmembrane helix</keyword>
<feature type="domain" description="TPM" evidence="3">
    <location>
        <begin position="39"/>
        <end position="158"/>
    </location>
</feature>
<dbReference type="RefSeq" id="WP_062837722.1">
    <property type="nucleotide sequence ID" value="NZ_BCNV01000009.1"/>
</dbReference>
<feature type="region of interest" description="Disordered" evidence="1">
    <location>
        <begin position="234"/>
        <end position="266"/>
    </location>
</feature>